<feature type="domain" description="Laminin G" evidence="4">
    <location>
        <begin position="315"/>
        <end position="481"/>
    </location>
</feature>
<dbReference type="CDD" id="cd00110">
    <property type="entry name" value="LamG"/>
    <property type="match status" value="1"/>
</dbReference>
<comment type="caution">
    <text evidence="2">Lacks conserved residue(s) required for the propagation of feature annotation.</text>
</comment>
<dbReference type="InterPro" id="IPR001791">
    <property type="entry name" value="Laminin_G"/>
</dbReference>
<dbReference type="SMART" id="SM00282">
    <property type="entry name" value="LamG"/>
    <property type="match status" value="1"/>
</dbReference>
<feature type="compositionally biased region" description="Low complexity" evidence="3">
    <location>
        <begin position="567"/>
        <end position="580"/>
    </location>
</feature>
<dbReference type="InterPro" id="IPR013320">
    <property type="entry name" value="ConA-like_dom_sf"/>
</dbReference>
<proteinExistence type="predicted"/>
<dbReference type="STRING" id="6689.A0A423SMD3"/>
<keyword evidence="2" id="KW-0245">EGF-like domain</keyword>
<dbReference type="InterPro" id="IPR050372">
    <property type="entry name" value="Neurexin-related_CASP"/>
</dbReference>
<dbReference type="PROSITE" id="PS50025">
    <property type="entry name" value="LAM_G_DOMAIN"/>
    <property type="match status" value="1"/>
</dbReference>
<dbReference type="OrthoDB" id="26719at2759"/>
<evidence type="ECO:0000259" key="4">
    <source>
        <dbReference type="PROSITE" id="PS50025"/>
    </source>
</evidence>
<dbReference type="Gene3D" id="2.60.120.200">
    <property type="match status" value="1"/>
</dbReference>
<organism evidence="6 7">
    <name type="scientific">Penaeus vannamei</name>
    <name type="common">Whiteleg shrimp</name>
    <name type="synonym">Litopenaeus vannamei</name>
    <dbReference type="NCBI Taxonomy" id="6689"/>
    <lineage>
        <taxon>Eukaryota</taxon>
        <taxon>Metazoa</taxon>
        <taxon>Ecdysozoa</taxon>
        <taxon>Arthropoda</taxon>
        <taxon>Crustacea</taxon>
        <taxon>Multicrustacea</taxon>
        <taxon>Malacostraca</taxon>
        <taxon>Eumalacostraca</taxon>
        <taxon>Eucarida</taxon>
        <taxon>Decapoda</taxon>
        <taxon>Dendrobranchiata</taxon>
        <taxon>Penaeoidea</taxon>
        <taxon>Penaeidae</taxon>
        <taxon>Penaeus</taxon>
    </lineage>
</organism>
<keyword evidence="7" id="KW-1185">Reference proteome</keyword>
<dbReference type="Proteomes" id="UP000283509">
    <property type="component" value="Unassembled WGS sequence"/>
</dbReference>
<gene>
    <name evidence="6" type="ORF">C7M84_016614</name>
</gene>
<dbReference type="EMBL" id="QCYY01003086">
    <property type="protein sequence ID" value="ROT65425.1"/>
    <property type="molecule type" value="Genomic_DNA"/>
</dbReference>
<keyword evidence="1" id="KW-1015">Disulfide bond</keyword>
<dbReference type="Pfam" id="PF02210">
    <property type="entry name" value="Laminin_G_2"/>
    <property type="match status" value="1"/>
</dbReference>
<dbReference type="PANTHER" id="PTHR15036:SF91">
    <property type="entry name" value="NEUREXIN-4"/>
    <property type="match status" value="1"/>
</dbReference>
<dbReference type="SMART" id="SM00181">
    <property type="entry name" value="EGF"/>
    <property type="match status" value="2"/>
</dbReference>
<feature type="region of interest" description="Disordered" evidence="3">
    <location>
        <begin position="542"/>
        <end position="586"/>
    </location>
</feature>
<reference evidence="6 7" key="2">
    <citation type="submission" date="2019-01" db="EMBL/GenBank/DDBJ databases">
        <title>The decoding of complex shrimp genome reveals the adaptation for benthos swimmer, frequently molting mechanism and breeding impact on genome.</title>
        <authorList>
            <person name="Sun Y."/>
            <person name="Gao Y."/>
            <person name="Yu Y."/>
        </authorList>
    </citation>
    <scope>NUCLEOTIDE SEQUENCE [LARGE SCALE GENOMIC DNA]</scope>
    <source>
        <tissue evidence="6">Muscle</tissue>
    </source>
</reference>
<dbReference type="SUPFAM" id="SSF57196">
    <property type="entry name" value="EGF/Laminin"/>
    <property type="match status" value="1"/>
</dbReference>
<sequence length="600" mass="66513">MMASGTKPFTVAENSMELTVDDVPMKTTRIISVISGKYFLVGGGVYGSEGFLGCMRRISVLGFMQKPKEEEISDRKGIVLAACQIMDRCNPNPCENHGRCKQNSKEFFCECSGTGYSGAVCHTSLNPISCAAYGMQNPGSKRAEVFIDVDGSGPLVPFPVTCEFYNDGKVYSYLGHKHEMTTTVDGFERRGSYVQNIIYDTEMEQIEIFVNRSTKCRQRIHFECLKAKLFNSPSPEDQDFQPYTWWVSRNNQPMDYWGGSLPGSRKCECGLMGTCVTGKWCNCDAGLESWLFDSGELTVKEHLPVRQLRDNIFDNVVTFRKADATINLPRFDMGHSGDIYFEFKTTIRDGCLIHARGTTDYIKVSIVGGMQLQFQYQAGAGPMSVSVETAYVLNDDKWHSVLVERNRKEARMIVDGGGKAVLKEPSGPVRAIHLESDFVVGATLDYRDGFVGCIRALVLNGELQDLRGRAERGMYGVHAGCVGKCQSNPCLNNGTCHEGYSSYHCDCRWTAFKGPICADVYVCSLRLKPARPLRQFSLDEELPGCPLRPGPQDLPRATSPPVREDSSSASPSLPSLEFSSGLNPRDKERCHAAGLYEAGR</sequence>
<evidence type="ECO:0000256" key="3">
    <source>
        <dbReference type="SAM" id="MobiDB-lite"/>
    </source>
</evidence>
<reference evidence="6 7" key="1">
    <citation type="submission" date="2018-04" db="EMBL/GenBank/DDBJ databases">
        <authorList>
            <person name="Zhang X."/>
            <person name="Yuan J."/>
            <person name="Li F."/>
            <person name="Xiang J."/>
        </authorList>
    </citation>
    <scope>NUCLEOTIDE SEQUENCE [LARGE SCALE GENOMIC DNA]</scope>
    <source>
        <tissue evidence="6">Muscle</tissue>
    </source>
</reference>
<protein>
    <submittedName>
        <fullName evidence="6">Neurexin-4</fullName>
    </submittedName>
</protein>
<dbReference type="PANTHER" id="PTHR15036">
    <property type="entry name" value="PIKACHURIN-LIKE PROTEIN"/>
    <property type="match status" value="1"/>
</dbReference>
<evidence type="ECO:0000313" key="7">
    <source>
        <dbReference type="Proteomes" id="UP000283509"/>
    </source>
</evidence>
<dbReference type="InterPro" id="IPR000742">
    <property type="entry name" value="EGF"/>
</dbReference>
<feature type="domain" description="EGF-like" evidence="5">
    <location>
        <begin position="482"/>
        <end position="518"/>
    </location>
</feature>
<evidence type="ECO:0000256" key="2">
    <source>
        <dbReference type="PROSITE-ProRule" id="PRU00076"/>
    </source>
</evidence>
<evidence type="ECO:0000313" key="6">
    <source>
        <dbReference type="EMBL" id="ROT65425.1"/>
    </source>
</evidence>
<dbReference type="AlphaFoldDB" id="A0A423SMD3"/>
<evidence type="ECO:0000259" key="5">
    <source>
        <dbReference type="PROSITE" id="PS50026"/>
    </source>
</evidence>
<feature type="domain" description="EGF-like" evidence="5">
    <location>
        <begin position="85"/>
        <end position="122"/>
    </location>
</feature>
<dbReference type="Gene3D" id="2.60.120.1000">
    <property type="match status" value="1"/>
</dbReference>
<name>A0A423SMD3_PENVA</name>
<dbReference type="SUPFAM" id="SSF49899">
    <property type="entry name" value="Concanavalin A-like lectins/glucanases"/>
    <property type="match status" value="1"/>
</dbReference>
<evidence type="ECO:0000256" key="1">
    <source>
        <dbReference type="ARBA" id="ARBA00023157"/>
    </source>
</evidence>
<comment type="caution">
    <text evidence="6">The sequence shown here is derived from an EMBL/GenBank/DDBJ whole genome shotgun (WGS) entry which is preliminary data.</text>
</comment>
<dbReference type="CDD" id="cd00054">
    <property type="entry name" value="EGF_CA"/>
    <property type="match status" value="1"/>
</dbReference>
<dbReference type="Pfam" id="PF00008">
    <property type="entry name" value="EGF"/>
    <property type="match status" value="1"/>
</dbReference>
<accession>A0A423SMD3</accession>
<dbReference type="Gene3D" id="2.10.25.10">
    <property type="entry name" value="Laminin"/>
    <property type="match status" value="2"/>
</dbReference>
<dbReference type="PROSITE" id="PS50026">
    <property type="entry name" value="EGF_3"/>
    <property type="match status" value="2"/>
</dbReference>